<proteinExistence type="predicted"/>
<dbReference type="InterPro" id="IPR050463">
    <property type="entry name" value="Gfo/Idh/MocA_oxidrdct_glycsds"/>
</dbReference>
<dbReference type="AlphaFoldDB" id="L0DEJ9"/>
<dbReference type="STRING" id="886293.Sinac_2794"/>
<dbReference type="GO" id="GO:0000166">
    <property type="term" value="F:nucleotide binding"/>
    <property type="evidence" value="ECO:0007669"/>
    <property type="project" value="InterPro"/>
</dbReference>
<gene>
    <name evidence="3" type="ordered locus">Sinac_2794</name>
</gene>
<dbReference type="PROSITE" id="PS51318">
    <property type="entry name" value="TAT"/>
    <property type="match status" value="1"/>
</dbReference>
<dbReference type="HOGENOM" id="CLU_023194_24_0_0"/>
<dbReference type="InterPro" id="IPR036291">
    <property type="entry name" value="NAD(P)-bd_dom_sf"/>
</dbReference>
<keyword evidence="4" id="KW-1185">Reference proteome</keyword>
<dbReference type="KEGG" id="saci:Sinac_2794"/>
<dbReference type="InterPro" id="IPR006311">
    <property type="entry name" value="TAT_signal"/>
</dbReference>
<accession>L0DEJ9</accession>
<sequence length="435" mass="48068">MSELNRRTFLSAAAGTVATASLAGRASAEGPNDTVRAAVLGVNSRGKAHIEGFTGTKGVKVAVLCDPDQSVLNERLNEFEKKHGYRPDAETDLRKVYDRKDVDVVSVATPNHWHALATIWACQAGKDVYVEKPGSHNIFEGRKMVEAAKKYGRIVQHGVQLRSSEAIQEAVDHLRKGVIGKVYMARGLVYRDRASIGQAKDPDSAPTTLNWDLWQGPAQERAFSKRIVHYNWHWHWNYGNGDVGNQGVHETDMCLWGLGLETLPSSIVAMGGKFLWDDDKETPELLSSSYMFPEQNQMIEFEVRPWATNTEGGAGVGNIFYGSDGYLVVKNYSTYETFLGRTGKEPGPKGKDGDPVGKHFANFIAAVRSRDPKILHGPVETAHISSGLAHLGNIAYRVGRRLNFDPVTEKFIGDSEADALLTRNYRQPYVVPDQV</sequence>
<protein>
    <submittedName>
        <fullName evidence="3">Putative dehydrogenase</fullName>
    </submittedName>
</protein>
<name>L0DEJ9_SINAD</name>
<dbReference type="PANTHER" id="PTHR43818:SF5">
    <property type="entry name" value="OXIDOREDUCTASE FAMILY PROTEIN"/>
    <property type="match status" value="1"/>
</dbReference>
<dbReference type="EMBL" id="CP003364">
    <property type="protein sequence ID" value="AGA27086.1"/>
    <property type="molecule type" value="Genomic_DNA"/>
</dbReference>
<feature type="domain" description="Gfo/Idh/MocA-like oxidoreductase bacterial type C-terminal" evidence="2">
    <location>
        <begin position="201"/>
        <end position="259"/>
    </location>
</feature>
<dbReference type="OrthoDB" id="9788246at2"/>
<dbReference type="Proteomes" id="UP000010798">
    <property type="component" value="Chromosome"/>
</dbReference>
<dbReference type="RefSeq" id="WP_015246237.1">
    <property type="nucleotide sequence ID" value="NC_019892.1"/>
</dbReference>
<evidence type="ECO:0000259" key="1">
    <source>
        <dbReference type="Pfam" id="PF01408"/>
    </source>
</evidence>
<evidence type="ECO:0000313" key="4">
    <source>
        <dbReference type="Proteomes" id="UP000010798"/>
    </source>
</evidence>
<feature type="domain" description="Gfo/Idh/MocA-like oxidoreductase bacterial type C-terminal" evidence="2">
    <location>
        <begin position="359"/>
        <end position="430"/>
    </location>
</feature>
<feature type="domain" description="Gfo/Idh/MocA-like oxidoreductase N-terminal" evidence="1">
    <location>
        <begin position="36"/>
        <end position="158"/>
    </location>
</feature>
<dbReference type="InterPro" id="IPR043906">
    <property type="entry name" value="Gfo/Idh/MocA_OxRdtase_bact_C"/>
</dbReference>
<evidence type="ECO:0000259" key="2">
    <source>
        <dbReference type="Pfam" id="PF19051"/>
    </source>
</evidence>
<dbReference type="Gene3D" id="3.30.360.10">
    <property type="entry name" value="Dihydrodipicolinate Reductase, domain 2"/>
    <property type="match status" value="1"/>
</dbReference>
<evidence type="ECO:0000313" key="3">
    <source>
        <dbReference type="EMBL" id="AGA27086.1"/>
    </source>
</evidence>
<dbReference type="Pfam" id="PF19051">
    <property type="entry name" value="GFO_IDH_MocA_C2"/>
    <property type="match status" value="2"/>
</dbReference>
<dbReference type="Gene3D" id="3.40.50.720">
    <property type="entry name" value="NAD(P)-binding Rossmann-like Domain"/>
    <property type="match status" value="1"/>
</dbReference>
<dbReference type="PANTHER" id="PTHR43818">
    <property type="entry name" value="BCDNA.GH03377"/>
    <property type="match status" value="1"/>
</dbReference>
<dbReference type="eggNOG" id="COG0673">
    <property type="taxonomic scope" value="Bacteria"/>
</dbReference>
<dbReference type="Pfam" id="PF01408">
    <property type="entry name" value="GFO_IDH_MocA"/>
    <property type="match status" value="1"/>
</dbReference>
<organism evidence="3 4">
    <name type="scientific">Singulisphaera acidiphila (strain ATCC BAA-1392 / DSM 18658 / VKM B-2454 / MOB10)</name>
    <dbReference type="NCBI Taxonomy" id="886293"/>
    <lineage>
        <taxon>Bacteria</taxon>
        <taxon>Pseudomonadati</taxon>
        <taxon>Planctomycetota</taxon>
        <taxon>Planctomycetia</taxon>
        <taxon>Isosphaerales</taxon>
        <taxon>Isosphaeraceae</taxon>
        <taxon>Singulisphaera</taxon>
    </lineage>
</organism>
<dbReference type="SUPFAM" id="SSF51735">
    <property type="entry name" value="NAD(P)-binding Rossmann-fold domains"/>
    <property type="match status" value="1"/>
</dbReference>
<dbReference type="SUPFAM" id="SSF55347">
    <property type="entry name" value="Glyceraldehyde-3-phosphate dehydrogenase-like, C-terminal domain"/>
    <property type="match status" value="1"/>
</dbReference>
<reference evidence="3 4" key="1">
    <citation type="submission" date="2012-02" db="EMBL/GenBank/DDBJ databases">
        <title>Complete sequence of chromosome of Singulisphaera acidiphila DSM 18658.</title>
        <authorList>
            <consortium name="US DOE Joint Genome Institute (JGI-PGF)"/>
            <person name="Lucas S."/>
            <person name="Copeland A."/>
            <person name="Lapidus A."/>
            <person name="Glavina del Rio T."/>
            <person name="Dalin E."/>
            <person name="Tice H."/>
            <person name="Bruce D."/>
            <person name="Goodwin L."/>
            <person name="Pitluck S."/>
            <person name="Peters L."/>
            <person name="Ovchinnikova G."/>
            <person name="Chertkov O."/>
            <person name="Kyrpides N."/>
            <person name="Mavromatis K."/>
            <person name="Ivanova N."/>
            <person name="Brettin T."/>
            <person name="Detter J.C."/>
            <person name="Han C."/>
            <person name="Larimer F."/>
            <person name="Land M."/>
            <person name="Hauser L."/>
            <person name="Markowitz V."/>
            <person name="Cheng J.-F."/>
            <person name="Hugenholtz P."/>
            <person name="Woyke T."/>
            <person name="Wu D."/>
            <person name="Tindall B."/>
            <person name="Pomrenke H."/>
            <person name="Brambilla E."/>
            <person name="Klenk H.-P."/>
            <person name="Eisen J.A."/>
        </authorList>
    </citation>
    <scope>NUCLEOTIDE SEQUENCE [LARGE SCALE GENOMIC DNA]</scope>
    <source>
        <strain evidence="4">ATCC BAA-1392 / DSM 18658 / VKM B-2454 / MOB10</strain>
    </source>
</reference>
<dbReference type="InterPro" id="IPR000683">
    <property type="entry name" value="Gfo/Idh/MocA-like_OxRdtase_N"/>
</dbReference>